<feature type="domain" description="NB-ARC" evidence="9">
    <location>
        <begin position="149"/>
        <end position="305"/>
    </location>
</feature>
<accession>A0A5J9T0R8</accession>
<evidence type="ECO:0000259" key="11">
    <source>
        <dbReference type="Pfam" id="PF23598"/>
    </source>
</evidence>
<dbReference type="Proteomes" id="UP000324897">
    <property type="component" value="Unassembled WGS sequence"/>
</dbReference>
<keyword evidence="2" id="KW-0433">Leucine-rich repeat</keyword>
<keyword evidence="3" id="KW-0677">Repeat</keyword>
<dbReference type="PRINTS" id="PR00364">
    <property type="entry name" value="DISEASERSIST"/>
</dbReference>
<evidence type="ECO:0000256" key="1">
    <source>
        <dbReference type="ARBA" id="ARBA00008894"/>
    </source>
</evidence>
<dbReference type="Pfam" id="PF00931">
    <property type="entry name" value="NB-ARC"/>
    <property type="match status" value="2"/>
</dbReference>
<dbReference type="SUPFAM" id="SSF52058">
    <property type="entry name" value="L domain-like"/>
    <property type="match status" value="1"/>
</dbReference>
<feature type="domain" description="Disease resistance R13L4/SHOC-2-like LRR" evidence="11">
    <location>
        <begin position="698"/>
        <end position="918"/>
    </location>
</feature>
<gene>
    <name evidence="12" type="ORF">EJB05_47959</name>
</gene>
<dbReference type="InterPro" id="IPR038005">
    <property type="entry name" value="RX-like_CC"/>
</dbReference>
<evidence type="ECO:0000313" key="13">
    <source>
        <dbReference type="Proteomes" id="UP000324897"/>
    </source>
</evidence>
<dbReference type="Pfam" id="PF18052">
    <property type="entry name" value="Rx_N"/>
    <property type="match status" value="1"/>
</dbReference>
<dbReference type="GO" id="GO:0043531">
    <property type="term" value="F:ADP binding"/>
    <property type="evidence" value="ECO:0007669"/>
    <property type="project" value="InterPro"/>
</dbReference>
<protein>
    <recommendedName>
        <fullName evidence="14">NB-ARC domain-containing protein</fullName>
    </recommendedName>
</protein>
<dbReference type="Gene3D" id="3.80.10.10">
    <property type="entry name" value="Ribonuclease Inhibitor"/>
    <property type="match status" value="2"/>
</dbReference>
<evidence type="ECO:0000313" key="12">
    <source>
        <dbReference type="EMBL" id="TVU04824.1"/>
    </source>
</evidence>
<dbReference type="Pfam" id="PF23598">
    <property type="entry name" value="LRR_14"/>
    <property type="match status" value="2"/>
</dbReference>
<keyword evidence="13" id="KW-1185">Reference proteome</keyword>
<comment type="similarity">
    <text evidence="1">Belongs to the disease resistance NB-LRR family.</text>
</comment>
<evidence type="ECO:0000256" key="8">
    <source>
        <dbReference type="SAM" id="MobiDB-lite"/>
    </source>
</evidence>
<dbReference type="SUPFAM" id="SSF52540">
    <property type="entry name" value="P-loop containing nucleoside triphosphate hydrolases"/>
    <property type="match status" value="2"/>
</dbReference>
<feature type="domain" description="Disease resistance N-terminal" evidence="10">
    <location>
        <begin position="1"/>
        <end position="48"/>
    </location>
</feature>
<dbReference type="InterPro" id="IPR002182">
    <property type="entry name" value="NB-ARC"/>
</dbReference>
<evidence type="ECO:0000256" key="6">
    <source>
        <dbReference type="ARBA" id="ARBA00023054"/>
    </source>
</evidence>
<feature type="region of interest" description="Disordered" evidence="8">
    <location>
        <begin position="87"/>
        <end position="108"/>
    </location>
</feature>
<feature type="domain" description="Disease resistance R13L4/SHOC-2-like LRR" evidence="11">
    <location>
        <begin position="519"/>
        <end position="619"/>
    </location>
</feature>
<proteinExistence type="inferred from homology"/>
<evidence type="ECO:0008006" key="14">
    <source>
        <dbReference type="Google" id="ProtNLM"/>
    </source>
</evidence>
<evidence type="ECO:0000256" key="7">
    <source>
        <dbReference type="SAM" id="Coils"/>
    </source>
</evidence>
<evidence type="ECO:0000256" key="3">
    <source>
        <dbReference type="ARBA" id="ARBA00022737"/>
    </source>
</evidence>
<sequence>MMLAFLIAAHDEQDKHQVVKTWVKQVRDVAYDAEDSLQDFAVRLGKPSWWRILRKLFDRHHAAKQMKELRAKVEDVSQRNQRYQLIKGSGSKATASTGQSSMVSETMSGTEEAMRLRNKAKVDLIRLIHGKKDEDLRVIALWSTNDVFGEMSIVKRAYDDLKRDNKFECQAWIRITNPFNLVESLQNIVKQFFIDSLQESAKTHEKSSPGTHELRRMRTMKEGDLIKEFKKYMNDKSYLIVLSDLSTMEDWNQIKAHFPNNKKGSRLIVCTEQDDVASFCVGTETEMPEHKHLSTDPTLLAFFEKGSQEETYSMEPKPTSNINDENGSANEKRLNRVATMVSAFKEYQLIGRVNEKSEIIKLISDTSSREFEVISICGMGGLGKTTLVKYVYQSQELSGMFDKRACITVKRPFNPKELLSTLAMQLGDDKQALPNLLEGKKYLIVLDDLSSTEEWDTIIQDFPRTEARSRIIVTTRVENIAKHCSNNKEKNIHKLKILGEKDACNLFTEKDSSMDLSRVRSLTVFGSWKPFYISDKMWLLRVLDLEGTEGLFDHHLKQIGMLIHLKYLSLRGCDGIFHLPDSLGNLKQLQTLDIRGTRVLKLPQCIIYLRKLQYISAGGEDILHNFSYEYFEQKLPKLLRNKLGACTFVSKNCFLACCNKGARKKILNEEEGESNRRDVCTWCCHAGLPFVARLADPEGVVVPRGLRKLKALHKLGIVNIARGMSILKEIKYLTQLRKLSVVGINRKICQKFCSILADLNSLETLSVTSNEEHGLQGLLDDVPSPPKSLQSLKLYGKLVQLPEWIGRLQNLVKLKLCMTKLSEVDGTLQVLDKLSNLAILRLRGRSFAEGASLTFRQGTFPGLLVLDIHQVLKSLEFEQEATPKLELLLFDYATFSTTLIYGLASLPSLKEVVLKGSCPVLESLQNQLKDHRNGAMGIDAMDRSCTVVAGSEIGLVQKLFSNTVV</sequence>
<feature type="domain" description="NB-ARC" evidence="9">
    <location>
        <begin position="366"/>
        <end position="513"/>
    </location>
</feature>
<keyword evidence="4" id="KW-0547">Nucleotide-binding</keyword>
<dbReference type="InterPro" id="IPR027417">
    <property type="entry name" value="P-loop_NTPase"/>
</dbReference>
<evidence type="ECO:0000256" key="4">
    <source>
        <dbReference type="ARBA" id="ARBA00022741"/>
    </source>
</evidence>
<dbReference type="Gene3D" id="3.40.50.300">
    <property type="entry name" value="P-loop containing nucleotide triphosphate hydrolases"/>
    <property type="match status" value="2"/>
</dbReference>
<dbReference type="PANTHER" id="PTHR19338:SF58">
    <property type="entry name" value="OS09G0517100 PROTEIN"/>
    <property type="match status" value="1"/>
</dbReference>
<evidence type="ECO:0000259" key="9">
    <source>
        <dbReference type="Pfam" id="PF00931"/>
    </source>
</evidence>
<keyword evidence="5" id="KW-0611">Plant defense</keyword>
<evidence type="ECO:0000256" key="5">
    <source>
        <dbReference type="ARBA" id="ARBA00022821"/>
    </source>
</evidence>
<dbReference type="InterPro" id="IPR055414">
    <property type="entry name" value="LRR_R13L4/SHOC2-like"/>
</dbReference>
<dbReference type="Gene3D" id="1.20.5.4130">
    <property type="match status" value="1"/>
</dbReference>
<feature type="compositionally biased region" description="Polar residues" evidence="8">
    <location>
        <begin position="91"/>
        <end position="108"/>
    </location>
</feature>
<dbReference type="GO" id="GO:0006952">
    <property type="term" value="P:defense response"/>
    <property type="evidence" value="ECO:0007669"/>
    <property type="project" value="UniProtKB-KW"/>
</dbReference>
<keyword evidence="6 7" id="KW-0175">Coiled coil</keyword>
<reference evidence="12 13" key="1">
    <citation type="journal article" date="2019" name="Sci. Rep.">
        <title>A high-quality genome of Eragrostis curvula grass provides insights into Poaceae evolution and supports new strategies to enhance forage quality.</title>
        <authorList>
            <person name="Carballo J."/>
            <person name="Santos B.A.C.M."/>
            <person name="Zappacosta D."/>
            <person name="Garbus I."/>
            <person name="Selva J.P."/>
            <person name="Gallo C.A."/>
            <person name="Diaz A."/>
            <person name="Albertini E."/>
            <person name="Caccamo M."/>
            <person name="Echenique V."/>
        </authorList>
    </citation>
    <scope>NUCLEOTIDE SEQUENCE [LARGE SCALE GENOMIC DNA]</scope>
    <source>
        <strain evidence="13">cv. Victoria</strain>
        <tissue evidence="12">Leaf</tissue>
    </source>
</reference>
<name>A0A5J9T0R8_9POAL</name>
<organism evidence="12 13">
    <name type="scientific">Eragrostis curvula</name>
    <name type="common">weeping love grass</name>
    <dbReference type="NCBI Taxonomy" id="38414"/>
    <lineage>
        <taxon>Eukaryota</taxon>
        <taxon>Viridiplantae</taxon>
        <taxon>Streptophyta</taxon>
        <taxon>Embryophyta</taxon>
        <taxon>Tracheophyta</taxon>
        <taxon>Spermatophyta</taxon>
        <taxon>Magnoliopsida</taxon>
        <taxon>Liliopsida</taxon>
        <taxon>Poales</taxon>
        <taxon>Poaceae</taxon>
        <taxon>PACMAD clade</taxon>
        <taxon>Chloridoideae</taxon>
        <taxon>Eragrostideae</taxon>
        <taxon>Eragrostidinae</taxon>
        <taxon>Eragrostis</taxon>
    </lineage>
</organism>
<dbReference type="PANTHER" id="PTHR19338">
    <property type="entry name" value="TRANSLOCASE OF INNER MITOCHONDRIAL MEMBRANE 13 HOMOLOG"/>
    <property type="match status" value="1"/>
</dbReference>
<dbReference type="Gramene" id="TVU04824">
    <property type="protein sequence ID" value="TVU04824"/>
    <property type="gene ID" value="EJB05_47959"/>
</dbReference>
<dbReference type="AlphaFoldDB" id="A0A5J9T0R8"/>
<dbReference type="InterPro" id="IPR041118">
    <property type="entry name" value="Rx_N"/>
</dbReference>
<dbReference type="InterPro" id="IPR032675">
    <property type="entry name" value="LRR_dom_sf"/>
</dbReference>
<evidence type="ECO:0000256" key="2">
    <source>
        <dbReference type="ARBA" id="ARBA00022614"/>
    </source>
</evidence>
<dbReference type="CDD" id="cd14798">
    <property type="entry name" value="RX-CC_like"/>
    <property type="match status" value="1"/>
</dbReference>
<dbReference type="GO" id="GO:0051707">
    <property type="term" value="P:response to other organism"/>
    <property type="evidence" value="ECO:0007669"/>
    <property type="project" value="UniProtKB-ARBA"/>
</dbReference>
<evidence type="ECO:0000259" key="10">
    <source>
        <dbReference type="Pfam" id="PF18052"/>
    </source>
</evidence>
<feature type="coiled-coil region" evidence="7">
    <location>
        <begin position="59"/>
        <end position="86"/>
    </location>
</feature>
<dbReference type="OrthoDB" id="675227at2759"/>
<comment type="caution">
    <text evidence="12">The sequence shown here is derived from an EMBL/GenBank/DDBJ whole genome shotgun (WGS) entry which is preliminary data.</text>
</comment>
<dbReference type="EMBL" id="RWGY01000051">
    <property type="protein sequence ID" value="TVU04824.1"/>
    <property type="molecule type" value="Genomic_DNA"/>
</dbReference>